<keyword evidence="4" id="KW-0029">Amino-acid transport</keyword>
<dbReference type="EMBL" id="HE663493">
    <property type="protein sequence ID" value="CCG08489.1"/>
    <property type="molecule type" value="Genomic_DNA"/>
</dbReference>
<evidence type="ECO:0000256" key="4">
    <source>
        <dbReference type="ARBA" id="ARBA00022970"/>
    </source>
</evidence>
<dbReference type="KEGG" id="rpm:RSPPHO_01863"/>
<evidence type="ECO:0000259" key="5">
    <source>
        <dbReference type="Pfam" id="PF13458"/>
    </source>
</evidence>
<keyword evidence="7" id="KW-1185">Reference proteome</keyword>
<dbReference type="SUPFAM" id="SSF53822">
    <property type="entry name" value="Periplasmic binding protein-like I"/>
    <property type="match status" value="1"/>
</dbReference>
<dbReference type="InterPro" id="IPR028082">
    <property type="entry name" value="Peripla_BP_I"/>
</dbReference>
<dbReference type="Proteomes" id="UP000033220">
    <property type="component" value="Chromosome DSM 122"/>
</dbReference>
<accession>H6SKH4</accession>
<keyword evidence="3" id="KW-0732">Signal</keyword>
<evidence type="ECO:0000313" key="7">
    <source>
        <dbReference type="Proteomes" id="UP000033220"/>
    </source>
</evidence>
<dbReference type="InterPro" id="IPR051010">
    <property type="entry name" value="BCAA_transport"/>
</dbReference>
<comment type="similarity">
    <text evidence="1">Belongs to the leucine-binding protein family.</text>
</comment>
<dbReference type="PANTHER" id="PTHR30483:SF38">
    <property type="entry name" value="BLR7848 PROTEIN"/>
    <property type="match status" value="1"/>
</dbReference>
<dbReference type="HOGENOM" id="CLU_027128_0_1_5"/>
<proteinExistence type="inferred from homology"/>
<dbReference type="InterPro" id="IPR028081">
    <property type="entry name" value="Leu-bd"/>
</dbReference>
<evidence type="ECO:0000313" key="6">
    <source>
        <dbReference type="EMBL" id="CCG08489.1"/>
    </source>
</evidence>
<dbReference type="GO" id="GO:0006865">
    <property type="term" value="P:amino acid transport"/>
    <property type="evidence" value="ECO:0007669"/>
    <property type="project" value="UniProtKB-KW"/>
</dbReference>
<dbReference type="PATRIC" id="fig|1150469.3.peg.2097"/>
<organism evidence="6 7">
    <name type="scientific">Pararhodospirillum photometricum DSM 122</name>
    <dbReference type="NCBI Taxonomy" id="1150469"/>
    <lineage>
        <taxon>Bacteria</taxon>
        <taxon>Pseudomonadati</taxon>
        <taxon>Pseudomonadota</taxon>
        <taxon>Alphaproteobacteria</taxon>
        <taxon>Rhodospirillales</taxon>
        <taxon>Rhodospirillaceae</taxon>
        <taxon>Pararhodospirillum</taxon>
    </lineage>
</organism>
<feature type="domain" description="Leucine-binding protein" evidence="5">
    <location>
        <begin position="100"/>
        <end position="448"/>
    </location>
</feature>
<evidence type="ECO:0000256" key="2">
    <source>
        <dbReference type="ARBA" id="ARBA00022448"/>
    </source>
</evidence>
<protein>
    <submittedName>
        <fullName evidence="6">ABC-type branched-chain amino acid transport systems, periplasmic component</fullName>
    </submittedName>
</protein>
<keyword evidence="2" id="KW-0813">Transport</keyword>
<dbReference type="InterPro" id="IPR000709">
    <property type="entry name" value="Leu_Ile_Val-bd"/>
</dbReference>
<sequence>MAGRRRGRFRVCTKKPGAVSGYCYAPRASLSCDVPGAGRLPGSGAASFGAWSQQGKNRIERPARALVRGEDSMRLRHAPLLCCLAAAAVFGGQAPAWADIKIGATLSVTGPGSFLGDPEARTLEMLVAETNANGGIKGEKVVLVHYDDASDPDKARTNATRLIEDDQVVAVIGGSTTGTTMAVVPLFEQAEIPFISLAGAVVIIDPVKKWVFKTPHTDRMACEKVFTDMKARGFTKIAMISGTDGFGKSMQEQCLAVVGRFGIEIAANETYGPKDADMTPQLTNIKNTAGIQAVLNPGFGQGPAIVTRNYRQVGIEVPLYQSHGVASKSFIELAGPAAEGVRLPAAALLVAEKLPEADPQKPVVLGYKTAYEKATGQPVSTFGGHAYDAYKMLVAALERAGSTEPAALRDEIEKTRDFIGTAGRVTLSPTDHMGLDETAFRLLEIKGGDWVLVP</sequence>
<dbReference type="PANTHER" id="PTHR30483">
    <property type="entry name" value="LEUCINE-SPECIFIC-BINDING PROTEIN"/>
    <property type="match status" value="1"/>
</dbReference>
<dbReference type="CDD" id="cd06333">
    <property type="entry name" value="PBP1_ABC_RPA1789-like"/>
    <property type="match status" value="1"/>
</dbReference>
<dbReference type="Pfam" id="PF13458">
    <property type="entry name" value="Peripla_BP_6"/>
    <property type="match status" value="1"/>
</dbReference>
<dbReference type="PRINTS" id="PR00337">
    <property type="entry name" value="LEUILEVALBP"/>
</dbReference>
<evidence type="ECO:0000256" key="3">
    <source>
        <dbReference type="ARBA" id="ARBA00022729"/>
    </source>
</evidence>
<dbReference type="eggNOG" id="COG0683">
    <property type="taxonomic scope" value="Bacteria"/>
</dbReference>
<evidence type="ECO:0000256" key="1">
    <source>
        <dbReference type="ARBA" id="ARBA00010062"/>
    </source>
</evidence>
<reference evidence="6 7" key="1">
    <citation type="submission" date="2012-02" db="EMBL/GenBank/DDBJ databases">
        <title>Shotgun genome sequence of Phaeospirillum photometricum DSM 122.</title>
        <authorList>
            <person name="Duquesne K."/>
            <person name="Sturgis J."/>
        </authorList>
    </citation>
    <scope>NUCLEOTIDE SEQUENCE [LARGE SCALE GENOMIC DNA]</scope>
    <source>
        <strain evidence="7">DSM122</strain>
    </source>
</reference>
<dbReference type="STRING" id="1150469.RSPPHO_01863"/>
<dbReference type="Gene3D" id="3.40.50.2300">
    <property type="match status" value="2"/>
</dbReference>
<dbReference type="AlphaFoldDB" id="H6SKH4"/>
<gene>
    <name evidence="6" type="ORF">RSPPHO_01863</name>
</gene>
<name>H6SKH4_PARPM</name>